<reference evidence="1" key="1">
    <citation type="submission" date="2018-02" db="EMBL/GenBank/DDBJ databases">
        <title>Rhizophora mucronata_Transcriptome.</title>
        <authorList>
            <person name="Meera S.P."/>
            <person name="Sreeshan A."/>
            <person name="Augustine A."/>
        </authorList>
    </citation>
    <scope>NUCLEOTIDE SEQUENCE</scope>
    <source>
        <tissue evidence="1">Leaf</tissue>
    </source>
</reference>
<name>A0A2P2Q035_RHIMU</name>
<organism evidence="1">
    <name type="scientific">Rhizophora mucronata</name>
    <name type="common">Asiatic mangrove</name>
    <dbReference type="NCBI Taxonomy" id="61149"/>
    <lineage>
        <taxon>Eukaryota</taxon>
        <taxon>Viridiplantae</taxon>
        <taxon>Streptophyta</taxon>
        <taxon>Embryophyta</taxon>
        <taxon>Tracheophyta</taxon>
        <taxon>Spermatophyta</taxon>
        <taxon>Magnoliopsida</taxon>
        <taxon>eudicotyledons</taxon>
        <taxon>Gunneridae</taxon>
        <taxon>Pentapetalae</taxon>
        <taxon>rosids</taxon>
        <taxon>fabids</taxon>
        <taxon>Malpighiales</taxon>
        <taxon>Rhizophoraceae</taxon>
        <taxon>Rhizophora</taxon>
    </lineage>
</organism>
<accession>A0A2P2Q035</accession>
<protein>
    <submittedName>
        <fullName evidence="1">Uncharacterized protein</fullName>
    </submittedName>
</protein>
<proteinExistence type="predicted"/>
<sequence>MFDSCKAVIINTEASF</sequence>
<dbReference type="AlphaFoldDB" id="A0A2P2Q035"/>
<evidence type="ECO:0000313" key="1">
    <source>
        <dbReference type="EMBL" id="MBX60322.1"/>
    </source>
</evidence>
<dbReference type="EMBL" id="GGEC01079838">
    <property type="protein sequence ID" value="MBX60322.1"/>
    <property type="molecule type" value="Transcribed_RNA"/>
</dbReference>